<proteinExistence type="predicted"/>
<accession>A0A841GY24</accession>
<keyword evidence="1" id="KW-0732">Signal</keyword>
<comment type="caution">
    <text evidence="2">The sequence shown here is derived from an EMBL/GenBank/DDBJ whole genome shotgun (WGS) entry which is preliminary data.</text>
</comment>
<dbReference type="InterPro" id="IPR011990">
    <property type="entry name" value="TPR-like_helical_dom_sf"/>
</dbReference>
<keyword evidence="3" id="KW-1185">Reference proteome</keyword>
<dbReference type="PROSITE" id="PS51257">
    <property type="entry name" value="PROKAR_LIPOPROTEIN"/>
    <property type="match status" value="1"/>
</dbReference>
<protein>
    <recommendedName>
        <fullName evidence="4">RagB/SusD domain-containing protein</fullName>
    </recommendedName>
</protein>
<dbReference type="AlphaFoldDB" id="A0A841GY24"/>
<feature type="chain" id="PRO_5033011109" description="RagB/SusD domain-containing protein" evidence="1">
    <location>
        <begin position="22"/>
        <end position="520"/>
    </location>
</feature>
<name>A0A841GY24_9BACT</name>
<evidence type="ECO:0000256" key="1">
    <source>
        <dbReference type="SAM" id="SignalP"/>
    </source>
</evidence>
<gene>
    <name evidence="2" type="ORF">HNQ61_002264</name>
</gene>
<evidence type="ECO:0008006" key="4">
    <source>
        <dbReference type="Google" id="ProtNLM"/>
    </source>
</evidence>
<evidence type="ECO:0000313" key="2">
    <source>
        <dbReference type="EMBL" id="MBB6070643.1"/>
    </source>
</evidence>
<dbReference type="EMBL" id="JACHIA010000005">
    <property type="protein sequence ID" value="MBB6070643.1"/>
    <property type="molecule type" value="Genomic_DNA"/>
</dbReference>
<reference evidence="2 3" key="1">
    <citation type="submission" date="2020-08" db="EMBL/GenBank/DDBJ databases">
        <title>Genomic Encyclopedia of Type Strains, Phase IV (KMG-IV): sequencing the most valuable type-strain genomes for metagenomic binning, comparative biology and taxonomic classification.</title>
        <authorList>
            <person name="Goeker M."/>
        </authorList>
    </citation>
    <scope>NUCLEOTIDE SEQUENCE [LARGE SCALE GENOMIC DNA]</scope>
    <source>
        <strain evidence="2 3">DSM 29007</strain>
    </source>
</reference>
<dbReference type="SUPFAM" id="SSF48452">
    <property type="entry name" value="TPR-like"/>
    <property type="match status" value="1"/>
</dbReference>
<sequence length="520" mass="56216">MNKRVGAYAAALASVLGAACADLDVTNSNSPPAPTGDPTPVVIESLLAGSFRNYHLATHSEGGITLAMSVAADEHTSSAGNFAMIDFYQEPRRQIDNFPQYSNSPVLNYTWDRLYLVLSSARTVMTPISRPQSPVKVIIAGEDNTIRAKAFARFMQGIATGVVASTYDRGYRLDETTPADVAPTLLSHDEMLALSLAYLDEAITLANGNSFQIPAGWIPTDLTLNSAELARLAHSYKARFMAWEARTPAERAAVNWDAVITETGLGITDDFNIIIDDVVYANGLVYQTLPGWGWWDLRYAGMAETTGNLYQAWAATPLGQRQPFRFGSLDARFPATTAIDDAGLYVYNTGFVGGNADRGTYNWSEYGDYRWSEYWEASDVPMPDMTAREIQLLRAEGMFRKGNLAGAVAIINETRVGNGELPPVTTAGIPDGPSTCVPQLANGQCGNLFEALKWEKRTEVYGITLGDWFFDSRGWGDLIEGTPIQFPIPPKESAGLGLAPYTFGGVGGNCSAGGTCVAVQ</sequence>
<organism evidence="2 3">
    <name type="scientific">Longimicrobium terrae</name>
    <dbReference type="NCBI Taxonomy" id="1639882"/>
    <lineage>
        <taxon>Bacteria</taxon>
        <taxon>Pseudomonadati</taxon>
        <taxon>Gemmatimonadota</taxon>
        <taxon>Longimicrobiia</taxon>
        <taxon>Longimicrobiales</taxon>
        <taxon>Longimicrobiaceae</taxon>
        <taxon>Longimicrobium</taxon>
    </lineage>
</organism>
<dbReference type="RefSeq" id="WP_170034486.1">
    <property type="nucleotide sequence ID" value="NZ_JABDTL010000001.1"/>
</dbReference>
<dbReference type="Proteomes" id="UP000582837">
    <property type="component" value="Unassembled WGS sequence"/>
</dbReference>
<evidence type="ECO:0000313" key="3">
    <source>
        <dbReference type="Proteomes" id="UP000582837"/>
    </source>
</evidence>
<dbReference type="Gene3D" id="1.25.40.390">
    <property type="match status" value="1"/>
</dbReference>
<feature type="signal peptide" evidence="1">
    <location>
        <begin position="1"/>
        <end position="21"/>
    </location>
</feature>